<sequence length="420" mass="48566">MNSFEWLPYLYASFWCIALFYYYKKCKAINGGVIILGVWAISALAGAWYENNLIFEHIHSITLVPYVYLFFFSLLLCIPVLRLRTDKVINITSNESIVNICIFMVGVISLLPFVENLIHFLTGLSNGSVFDIDAFNSKYDDELDDTYFMSNLGNKLEQIADSLRLLILVLLFYYFKRDRNYRQGILSILLFIAVANILLMGINSGSRNVLFTYIITSVYIYYLFSKFYSSKIKKKIRKIGFVFLSSSIVLFAIISFSRFSDISLSSAESRTLTQWVVSYAGESHGIFNGDTWHLKNNDLKNNDFIKNFYLYKTFHVINKPKEVLSYPAPFLYKNVQFPTVIGTYCTNYGKYFTGVASIIVCFLFSIILRNKPIYRLSDILLITYYAKIPLLGFSIFCYMYDGWQLLITPIVVIILKILKT</sequence>
<comment type="caution">
    <text evidence="2">The sequence shown here is derived from an EMBL/GenBank/DDBJ whole genome shotgun (WGS) entry which is preliminary data.</text>
</comment>
<feature type="transmembrane region" description="Helical" evidence="1">
    <location>
        <begin position="30"/>
        <end position="49"/>
    </location>
</feature>
<keyword evidence="1" id="KW-1133">Transmembrane helix</keyword>
<gene>
    <name evidence="2" type="ORF">CIK91_01000</name>
</gene>
<keyword evidence="3" id="KW-1185">Reference proteome</keyword>
<evidence type="ECO:0000313" key="3">
    <source>
        <dbReference type="Proteomes" id="UP000216189"/>
    </source>
</evidence>
<organism evidence="2 3">
    <name type="scientific">Segatella bryantii</name>
    <name type="common">Prevotella bryantii</name>
    <dbReference type="NCBI Taxonomy" id="77095"/>
    <lineage>
        <taxon>Bacteria</taxon>
        <taxon>Pseudomonadati</taxon>
        <taxon>Bacteroidota</taxon>
        <taxon>Bacteroidia</taxon>
        <taxon>Bacteroidales</taxon>
        <taxon>Prevotellaceae</taxon>
        <taxon>Segatella</taxon>
    </lineage>
</organism>
<dbReference type="EMBL" id="NPJF01000009">
    <property type="protein sequence ID" value="OYP57161.1"/>
    <property type="molecule type" value="Genomic_DNA"/>
</dbReference>
<reference evidence="2 3" key="1">
    <citation type="submission" date="2017-08" db="EMBL/GenBank/DDBJ databases">
        <title>Comparative genomics of non-oral Prevotella species.</title>
        <authorList>
            <person name="Accetto T."/>
            <person name="Nograsek B."/>
            <person name="Avgustin G."/>
        </authorList>
    </citation>
    <scope>NUCLEOTIDE SEQUENCE [LARGE SCALE GENOMIC DNA]</scope>
    <source>
        <strain evidence="2 3">TC1-1</strain>
    </source>
</reference>
<dbReference type="Proteomes" id="UP000216189">
    <property type="component" value="Unassembled WGS sequence"/>
</dbReference>
<evidence type="ECO:0008006" key="4">
    <source>
        <dbReference type="Google" id="ProtNLM"/>
    </source>
</evidence>
<dbReference type="RefSeq" id="WP_094447974.1">
    <property type="nucleotide sequence ID" value="NZ_CP091802.1"/>
</dbReference>
<protein>
    <recommendedName>
        <fullName evidence="4">Oligosaccharide repeat unit polymerase</fullName>
    </recommendedName>
</protein>
<proteinExistence type="predicted"/>
<feature type="transmembrane region" description="Helical" evidence="1">
    <location>
        <begin position="96"/>
        <end position="114"/>
    </location>
</feature>
<feature type="transmembrane region" description="Helical" evidence="1">
    <location>
        <begin position="184"/>
        <end position="202"/>
    </location>
</feature>
<name>A0ABX4EKE0_SEGBR</name>
<feature type="transmembrane region" description="Helical" evidence="1">
    <location>
        <begin position="6"/>
        <end position="23"/>
    </location>
</feature>
<keyword evidence="1" id="KW-0472">Membrane</keyword>
<accession>A0ABX4EKE0</accession>
<feature type="transmembrane region" description="Helical" evidence="1">
    <location>
        <begin position="208"/>
        <end position="224"/>
    </location>
</feature>
<feature type="transmembrane region" description="Helical" evidence="1">
    <location>
        <begin position="348"/>
        <end position="367"/>
    </location>
</feature>
<feature type="transmembrane region" description="Helical" evidence="1">
    <location>
        <begin position="236"/>
        <end position="256"/>
    </location>
</feature>
<feature type="transmembrane region" description="Helical" evidence="1">
    <location>
        <begin position="61"/>
        <end position="84"/>
    </location>
</feature>
<evidence type="ECO:0000256" key="1">
    <source>
        <dbReference type="SAM" id="Phobius"/>
    </source>
</evidence>
<dbReference type="NCBIfam" id="TIGR04370">
    <property type="entry name" value="glyco_rpt_poly"/>
    <property type="match status" value="1"/>
</dbReference>
<feature type="transmembrane region" description="Helical" evidence="1">
    <location>
        <begin position="379"/>
        <end position="396"/>
    </location>
</feature>
<evidence type="ECO:0000313" key="2">
    <source>
        <dbReference type="EMBL" id="OYP57161.1"/>
    </source>
</evidence>
<keyword evidence="1" id="KW-0812">Transmembrane</keyword>
<feature type="transmembrane region" description="Helical" evidence="1">
    <location>
        <begin position="158"/>
        <end position="175"/>
    </location>
</feature>